<accession>A0A1C3TMZ0</accession>
<feature type="region of interest" description="Disordered" evidence="1">
    <location>
        <begin position="1"/>
        <end position="56"/>
    </location>
</feature>
<feature type="compositionally biased region" description="Polar residues" evidence="1">
    <location>
        <begin position="1"/>
        <end position="19"/>
    </location>
</feature>
<organism evidence="2 3">
    <name type="scientific">Xanthomonas translucens pv. translucens DSM 18974</name>
    <dbReference type="NCBI Taxonomy" id="1261556"/>
    <lineage>
        <taxon>Bacteria</taxon>
        <taxon>Pseudomonadati</taxon>
        <taxon>Pseudomonadota</taxon>
        <taxon>Gammaproteobacteria</taxon>
        <taxon>Lysobacterales</taxon>
        <taxon>Lysobacteraceae</taxon>
        <taxon>Xanthomonas</taxon>
        <taxon>Xanthomonas translucens group</taxon>
    </lineage>
</organism>
<dbReference type="AlphaFoldDB" id="A0A1C3TMZ0"/>
<evidence type="ECO:0000313" key="3">
    <source>
        <dbReference type="Proteomes" id="UP000093071"/>
    </source>
</evidence>
<name>A0A1C3TMZ0_XANCT</name>
<proteinExistence type="predicted"/>
<evidence type="ECO:0000313" key="2">
    <source>
        <dbReference type="EMBL" id="SCB04430.1"/>
    </source>
</evidence>
<sequence>MATDSVSTCLSRTSGSQRRSWPWRRPKASDHARTGDCAGVRRKADQASTTTGILPMRDCHSRGPVLCTDSPLESTATVTGMSLTSNS</sequence>
<protein>
    <submittedName>
        <fullName evidence="2">Uncharacterized protein</fullName>
    </submittedName>
</protein>
<gene>
    <name evidence="2" type="ORF">BN444_03838</name>
</gene>
<dbReference type="EMBL" id="LT604072">
    <property type="protein sequence ID" value="SCB04430.1"/>
    <property type="molecule type" value="Genomic_DNA"/>
</dbReference>
<dbReference type="Proteomes" id="UP000093071">
    <property type="component" value="Chromosome I"/>
</dbReference>
<evidence type="ECO:0000256" key="1">
    <source>
        <dbReference type="SAM" id="MobiDB-lite"/>
    </source>
</evidence>
<reference evidence="3" key="1">
    <citation type="submission" date="2016-07" db="EMBL/GenBank/DDBJ databases">
        <authorList>
            <person name="Jaenicke Sebastian"/>
        </authorList>
    </citation>
    <scope>NUCLEOTIDE SEQUENCE [LARGE SCALE GENOMIC DNA]</scope>
</reference>